<evidence type="ECO:0000259" key="5">
    <source>
        <dbReference type="Pfam" id="PF25597"/>
    </source>
</evidence>
<feature type="compositionally biased region" description="Polar residues" evidence="1">
    <location>
        <begin position="298"/>
        <end position="313"/>
    </location>
</feature>
<evidence type="ECO:0000259" key="4">
    <source>
        <dbReference type="Pfam" id="PF14244"/>
    </source>
</evidence>
<dbReference type="PANTHER" id="PTHR34222">
    <property type="entry name" value="GAG_PRE-INTEGRS DOMAIN-CONTAINING PROTEIN"/>
    <property type="match status" value="1"/>
</dbReference>
<feature type="domain" description="Retroviral polymerase SH3-like" evidence="5">
    <location>
        <begin position="533"/>
        <end position="593"/>
    </location>
</feature>
<dbReference type="InterPro" id="IPR029472">
    <property type="entry name" value="Copia-like_N"/>
</dbReference>
<dbReference type="OrthoDB" id="1617351at2759"/>
<accession>A0A1S3YNM0</accession>
<name>A0A1S3YNM0_TOBAC</name>
<dbReference type="PaxDb" id="4097-A0A1S3YNM0"/>
<feature type="domain" description="Reverse transcriptase Ty1/copia-type" evidence="2">
    <location>
        <begin position="754"/>
        <end position="832"/>
    </location>
</feature>
<evidence type="ECO:0008006" key="7">
    <source>
        <dbReference type="Google" id="ProtNLM"/>
    </source>
</evidence>
<dbReference type="Pfam" id="PF07727">
    <property type="entry name" value="RVT_2"/>
    <property type="match status" value="1"/>
</dbReference>
<protein>
    <recommendedName>
        <fullName evidence="7">Reverse transcriptase Ty1/copia-type domain-containing protein</fullName>
    </recommendedName>
</protein>
<feature type="domain" description="GAG-pre-integrase" evidence="3">
    <location>
        <begin position="364"/>
        <end position="443"/>
    </location>
</feature>
<organism evidence="6">
    <name type="scientific">Nicotiana tabacum</name>
    <name type="common">Common tobacco</name>
    <dbReference type="NCBI Taxonomy" id="4097"/>
    <lineage>
        <taxon>Eukaryota</taxon>
        <taxon>Viridiplantae</taxon>
        <taxon>Streptophyta</taxon>
        <taxon>Embryophyta</taxon>
        <taxon>Tracheophyta</taxon>
        <taxon>Spermatophyta</taxon>
        <taxon>Magnoliopsida</taxon>
        <taxon>eudicotyledons</taxon>
        <taxon>Gunneridae</taxon>
        <taxon>Pentapetalae</taxon>
        <taxon>asterids</taxon>
        <taxon>lamiids</taxon>
        <taxon>Solanales</taxon>
        <taxon>Solanaceae</taxon>
        <taxon>Nicotianoideae</taxon>
        <taxon>Nicotianeae</taxon>
        <taxon>Nicotiana</taxon>
    </lineage>
</organism>
<sequence>MAVEDSSSGLNAGIGLDTSSAPAADRVIPTVDQHHPLFLQPCDTQGSSLISIKLTGPENYALWSSSMQISLLGKSKLGFVDGRYPKSKFDPSLHDLWEKCNAIVLSWIMNYIASLSQGISYVSSYFSKLKELWAEFDALMPCPRCGCEESKKYAEHFESHRLLQFLMGLNESYAQSSNQIMIMSPTPTINKAYAMIISAESRRSLTTSTHTVDNQEKTLFSSGNNGAYNLCNIALFNSKGGSNSMNNFRTRKNTLYCDYCNFKGHTRETCYKLHGYPPDFKSKKKYNPAGNFAKDRNTSTTGESSYSQNQSNSVGVPHFTPEQYSQILQLLGKGSESNEATMAACMDNDLQIGKVKGISKEDIGLYVLTSNSRLQSVNSLGKDISTSLVVNTIKEKDGRINVALWHKRLGHVPIDVLKKLSMFQTIDSANSDKHCTIGPLAKQTRLQFPLSTTISTSCFHTVHGDVWGPYRVPTHDGKKMTDLLQNLGIVYQSSCTYTPQLPISSALKDKSKTPFEILHGKPPSLDYLKVFGCLGYVTDLRKADKFSPRAAPVVFLGYSMTQKGYKMYTIHSRSFLVNRDVVFKEDVFPFQYLDTPVTSLFHVLDLSTLPSPEYMPDIPNSTTSPTIATNEEIIAPSDMHVPSDGSSPVDFMDAMPNGTVHNAPTQPAPDTERKSVRISRLPLWLKDYVTQGKESVNCCYPMSNYVSYDHISALFNTSLTAYSFIEEPKTYREAVKNPNWIAAMKSEIAALEKNKTWSIVDLPAGKVPIGCKWVFKVKCTTSGAVERYKARLMAKGYNQQEGLDYTEIFSPVAKMVTVRSVVAVATAKHWPIF</sequence>
<evidence type="ECO:0000313" key="6">
    <source>
        <dbReference type="RefSeq" id="XP_016453612.1"/>
    </source>
</evidence>
<gene>
    <name evidence="6" type="primary">LOC107777953</name>
</gene>
<dbReference type="KEGG" id="nta:107777953"/>
<proteinExistence type="predicted"/>
<evidence type="ECO:0000259" key="3">
    <source>
        <dbReference type="Pfam" id="PF13976"/>
    </source>
</evidence>
<dbReference type="InterPro" id="IPR025724">
    <property type="entry name" value="GAG-pre-integrase_dom"/>
</dbReference>
<dbReference type="InterPro" id="IPR057670">
    <property type="entry name" value="SH3_retrovirus"/>
</dbReference>
<feature type="region of interest" description="Disordered" evidence="1">
    <location>
        <begin position="285"/>
        <end position="313"/>
    </location>
</feature>
<dbReference type="AlphaFoldDB" id="A0A1S3YNM0"/>
<dbReference type="Pfam" id="PF14244">
    <property type="entry name" value="Retrotran_gag_3"/>
    <property type="match status" value="1"/>
</dbReference>
<dbReference type="RefSeq" id="XP_016453612.1">
    <property type="nucleotide sequence ID" value="XM_016598126.1"/>
</dbReference>
<feature type="domain" description="Retrotransposon Copia-like N-terminal" evidence="4">
    <location>
        <begin position="41"/>
        <end position="85"/>
    </location>
</feature>
<dbReference type="PANTHER" id="PTHR34222:SF82">
    <property type="entry name" value="CCHC-TYPE DOMAIN-CONTAINING PROTEIN"/>
    <property type="match status" value="1"/>
</dbReference>
<evidence type="ECO:0000256" key="1">
    <source>
        <dbReference type="SAM" id="MobiDB-lite"/>
    </source>
</evidence>
<dbReference type="InterPro" id="IPR013103">
    <property type="entry name" value="RVT_2"/>
</dbReference>
<reference evidence="6" key="1">
    <citation type="submission" date="2025-08" db="UniProtKB">
        <authorList>
            <consortium name="RefSeq"/>
        </authorList>
    </citation>
    <scope>IDENTIFICATION</scope>
</reference>
<dbReference type="STRING" id="4097.A0A1S3YNM0"/>
<dbReference type="Pfam" id="PF25597">
    <property type="entry name" value="SH3_retrovirus"/>
    <property type="match status" value="1"/>
</dbReference>
<dbReference type="Pfam" id="PF13976">
    <property type="entry name" value="gag_pre-integrs"/>
    <property type="match status" value="1"/>
</dbReference>
<evidence type="ECO:0000259" key="2">
    <source>
        <dbReference type="Pfam" id="PF07727"/>
    </source>
</evidence>